<dbReference type="InterPro" id="IPR003609">
    <property type="entry name" value="Pan_app"/>
</dbReference>
<sequence>MLFLFVPGILKNHQWGEPSNKPRLQFSIKTPLGPYQPHFHSKMLYLGCEMNWLLATLLFLQIGTAMPCTFDRIEEKFPAVIIHKYNVTTMVECLELCYNDKDCYFVDYEKVVCSIFANDVTLQTAKTNTYALVRGLGLKRCPNTVTLHVGKRTLEETFASAESFACVQDGLFNGRCGFVFVAFQFLIA</sequence>
<dbReference type="OrthoDB" id="10637678at2759"/>
<feature type="domain" description="Apple" evidence="1">
    <location>
        <begin position="69"/>
        <end position="122"/>
    </location>
</feature>
<evidence type="ECO:0000313" key="3">
    <source>
        <dbReference type="Proteomes" id="UP000270094"/>
    </source>
</evidence>
<accession>A0A3P7IGU8</accession>
<reference evidence="2 3" key="1">
    <citation type="submission" date="2018-11" db="EMBL/GenBank/DDBJ databases">
        <authorList>
            <consortium name="Pathogen Informatics"/>
        </authorList>
    </citation>
    <scope>NUCLEOTIDE SEQUENCE [LARGE SCALE GENOMIC DNA]</scope>
</reference>
<dbReference type="Proteomes" id="UP000270094">
    <property type="component" value="Unassembled WGS sequence"/>
</dbReference>
<evidence type="ECO:0000313" key="2">
    <source>
        <dbReference type="EMBL" id="VDM72190.1"/>
    </source>
</evidence>
<evidence type="ECO:0000259" key="1">
    <source>
        <dbReference type="Pfam" id="PF00024"/>
    </source>
</evidence>
<gene>
    <name evidence="2" type="ORF">SVUK_LOCUS7188</name>
</gene>
<protein>
    <recommendedName>
        <fullName evidence="1">Apple domain-containing protein</fullName>
    </recommendedName>
</protein>
<dbReference type="SUPFAM" id="SSF57414">
    <property type="entry name" value="Hairpin loop containing domain-like"/>
    <property type="match status" value="1"/>
</dbReference>
<keyword evidence="3" id="KW-1185">Reference proteome</keyword>
<name>A0A3P7IGU8_STRVU</name>
<dbReference type="Pfam" id="PF00024">
    <property type="entry name" value="PAN_1"/>
    <property type="match status" value="1"/>
</dbReference>
<organism evidence="2 3">
    <name type="scientific">Strongylus vulgaris</name>
    <name type="common">Blood worm</name>
    <dbReference type="NCBI Taxonomy" id="40348"/>
    <lineage>
        <taxon>Eukaryota</taxon>
        <taxon>Metazoa</taxon>
        <taxon>Ecdysozoa</taxon>
        <taxon>Nematoda</taxon>
        <taxon>Chromadorea</taxon>
        <taxon>Rhabditida</taxon>
        <taxon>Rhabditina</taxon>
        <taxon>Rhabditomorpha</taxon>
        <taxon>Strongyloidea</taxon>
        <taxon>Strongylidae</taxon>
        <taxon>Strongylus</taxon>
    </lineage>
</organism>
<dbReference type="AlphaFoldDB" id="A0A3P7IGU8"/>
<proteinExistence type="predicted"/>
<dbReference type="EMBL" id="UYYB01024138">
    <property type="protein sequence ID" value="VDM72190.1"/>
    <property type="molecule type" value="Genomic_DNA"/>
</dbReference>